<sequence length="395" mass="45439">MIQTDLIIWDEAPMTKRLAFEALNRTLQDIIGYNRPEKKDQPFGGKTVLLGGDFRQILPVIPRGRRHDIVHSCINRSDLWDECKIFMLTTSMRVTDTTPLGEQHMSACEFNKWLLQIGDGKVEAKCRDQEEVASWTKIPIQFLIEPADDPLKQIVQSTYPELSKNFRNEEYLRERAILTPLNETADEINDYIVQLTEGPIKEYRSSDEIDKTTDNLSEQELMYPVEFLNSMKINGFPNHCLELKEGLPVMLLRNINPALGMCNGTRLIITHLGDWVIEAKIITGCNVGSKVLIPRIVLTSDDSKWPFQLRRKQFPLKVCYAMTINKSQGQSLNYMGLYLPRPVFSHGQLYVAFSRVTSPKGLKILIIEEDQNYKQYTKNVVYHEVFSDLPQCTYG</sequence>
<keyword evidence="2" id="KW-1185">Reference proteome</keyword>
<reference evidence="1" key="1">
    <citation type="submission" date="2023-10" db="EMBL/GenBank/DDBJ databases">
        <authorList>
            <person name="Rodriguez Cubillos JULIANA M."/>
            <person name="De Vega J."/>
        </authorList>
    </citation>
    <scope>NUCLEOTIDE SEQUENCE</scope>
</reference>
<dbReference type="EMBL" id="CASHSV030000206">
    <property type="protein sequence ID" value="CAJ2652907.1"/>
    <property type="molecule type" value="Genomic_DNA"/>
</dbReference>
<dbReference type="Proteomes" id="UP001177021">
    <property type="component" value="Unassembled WGS sequence"/>
</dbReference>
<protein>
    <submittedName>
        <fullName evidence="1">Uncharacterized protein</fullName>
    </submittedName>
</protein>
<accession>A0ACB0KBC5</accession>
<proteinExistence type="predicted"/>
<name>A0ACB0KBC5_TRIPR</name>
<gene>
    <name evidence="1" type="ORF">MILVUS5_LOCUS20322</name>
</gene>
<evidence type="ECO:0000313" key="1">
    <source>
        <dbReference type="EMBL" id="CAJ2652907.1"/>
    </source>
</evidence>
<organism evidence="1 2">
    <name type="scientific">Trifolium pratense</name>
    <name type="common">Red clover</name>
    <dbReference type="NCBI Taxonomy" id="57577"/>
    <lineage>
        <taxon>Eukaryota</taxon>
        <taxon>Viridiplantae</taxon>
        <taxon>Streptophyta</taxon>
        <taxon>Embryophyta</taxon>
        <taxon>Tracheophyta</taxon>
        <taxon>Spermatophyta</taxon>
        <taxon>Magnoliopsida</taxon>
        <taxon>eudicotyledons</taxon>
        <taxon>Gunneridae</taxon>
        <taxon>Pentapetalae</taxon>
        <taxon>rosids</taxon>
        <taxon>fabids</taxon>
        <taxon>Fabales</taxon>
        <taxon>Fabaceae</taxon>
        <taxon>Papilionoideae</taxon>
        <taxon>50 kb inversion clade</taxon>
        <taxon>NPAAA clade</taxon>
        <taxon>Hologalegina</taxon>
        <taxon>IRL clade</taxon>
        <taxon>Trifolieae</taxon>
        <taxon>Trifolium</taxon>
    </lineage>
</organism>
<comment type="caution">
    <text evidence="1">The sequence shown here is derived from an EMBL/GenBank/DDBJ whole genome shotgun (WGS) entry which is preliminary data.</text>
</comment>
<evidence type="ECO:0000313" key="2">
    <source>
        <dbReference type="Proteomes" id="UP001177021"/>
    </source>
</evidence>